<organism evidence="1 2">
    <name type="scientific">Sphingobacterium athyrii</name>
    <dbReference type="NCBI Taxonomy" id="2152717"/>
    <lineage>
        <taxon>Bacteria</taxon>
        <taxon>Pseudomonadati</taxon>
        <taxon>Bacteroidota</taxon>
        <taxon>Sphingobacteriia</taxon>
        <taxon>Sphingobacteriales</taxon>
        <taxon>Sphingobacteriaceae</taxon>
        <taxon>Sphingobacterium</taxon>
    </lineage>
</organism>
<name>A0A363NV67_9SPHI</name>
<dbReference type="Proteomes" id="UP000250831">
    <property type="component" value="Unassembled WGS sequence"/>
</dbReference>
<dbReference type="EMBL" id="QCXX01000002">
    <property type="protein sequence ID" value="PUV24715.1"/>
    <property type="molecule type" value="Genomic_DNA"/>
</dbReference>
<dbReference type="InterPro" id="IPR006311">
    <property type="entry name" value="TAT_signal"/>
</dbReference>
<dbReference type="Gene3D" id="3.50.50.60">
    <property type="entry name" value="FAD/NAD(P)-binding domain"/>
    <property type="match status" value="1"/>
</dbReference>
<accession>A0A363NV67</accession>
<protein>
    <submittedName>
        <fullName evidence="1">Twin-arginine translocation pathway signal protein</fullName>
    </submittedName>
</protein>
<dbReference type="PANTHER" id="PTHR42923">
    <property type="entry name" value="PROTOPORPHYRINOGEN OXIDASE"/>
    <property type="match status" value="1"/>
</dbReference>
<reference evidence="1 2" key="1">
    <citation type="submission" date="2018-04" db="EMBL/GenBank/DDBJ databases">
        <title>Sphingobacterium sp. M46 Genome.</title>
        <authorList>
            <person name="Cheng J."/>
            <person name="Li Y."/>
        </authorList>
    </citation>
    <scope>NUCLEOTIDE SEQUENCE [LARGE SCALE GENOMIC DNA]</scope>
    <source>
        <strain evidence="1 2">M46</strain>
    </source>
</reference>
<dbReference type="SUPFAM" id="SSF51905">
    <property type="entry name" value="FAD/NAD(P)-binding domain"/>
    <property type="match status" value="1"/>
</dbReference>
<dbReference type="Pfam" id="PF13450">
    <property type="entry name" value="NAD_binding_8"/>
    <property type="match status" value="1"/>
</dbReference>
<dbReference type="GO" id="GO:0016491">
    <property type="term" value="F:oxidoreductase activity"/>
    <property type="evidence" value="ECO:0007669"/>
    <property type="project" value="TreeGrafter"/>
</dbReference>
<sequence>MKNGVRFNPSRRGFLKLAFLGAIGLQFAQACKKKMNRIFLRLTGTDHILGHRLRFPDFPKSTKVIEIPILILGGGVSGLSAAYRLQQKGMNDFLLLDMESEVGGNARHGENDYSRYPLGAHYLPIPNASNRELLQFLEESKIIVGWTNEGVPLFDEEQLSFAPHERLFIHNIWQEGIVPSYGLTPQETAEIERFMVKMSQFKHLKGADGKYVFDIPMRNASQSDDLKRLDVLTMRSWMESEGYKTEPVFSYVNYCCRDDYGTGIAATSAFAAIHYFASRKHDWSAYQDLVLTWQEGNGRLVSHLKKYADGRVLNQHLAYQIHVGQDAVEVSVFDDKKKLSKTIKAQKVINCCPQFVNQYLLPNRTALTKKFHYAPWIVATIVLHRFPFTDGATLSWENIIYNGKGLGYVYDQHQSLNQLQSPFVITYYHSLGDGDLNGNRKQLYQWTDQQWKEFIMEDLEKAHYGIENEVISIEVFRHGHGMISPVSGFLSDEARRELAKPIADKVYFAHSDLSGISIFEEAFYQGITVADQVFADLGQKEA</sequence>
<dbReference type="PROSITE" id="PS51318">
    <property type="entry name" value="TAT"/>
    <property type="match status" value="1"/>
</dbReference>
<dbReference type="InterPro" id="IPR036188">
    <property type="entry name" value="FAD/NAD-bd_sf"/>
</dbReference>
<dbReference type="PROSITE" id="PS51257">
    <property type="entry name" value="PROKAR_LIPOPROTEIN"/>
    <property type="match status" value="1"/>
</dbReference>
<dbReference type="RefSeq" id="WP_108633050.1">
    <property type="nucleotide sequence ID" value="NZ_QCXX01000002.1"/>
</dbReference>
<dbReference type="AlphaFoldDB" id="A0A363NV67"/>
<dbReference type="PANTHER" id="PTHR42923:SF39">
    <property type="entry name" value="AMINO OXIDASE"/>
    <property type="match status" value="1"/>
</dbReference>
<evidence type="ECO:0000313" key="1">
    <source>
        <dbReference type="EMBL" id="PUV24715.1"/>
    </source>
</evidence>
<evidence type="ECO:0000313" key="2">
    <source>
        <dbReference type="Proteomes" id="UP000250831"/>
    </source>
</evidence>
<proteinExistence type="predicted"/>
<dbReference type="InterPro" id="IPR050464">
    <property type="entry name" value="Zeta_carotene_desat/Oxidored"/>
</dbReference>
<gene>
    <name evidence="1" type="ORF">DCO56_06975</name>
</gene>
<keyword evidence="2" id="KW-1185">Reference proteome</keyword>
<comment type="caution">
    <text evidence="1">The sequence shown here is derived from an EMBL/GenBank/DDBJ whole genome shotgun (WGS) entry which is preliminary data.</text>
</comment>
<dbReference type="OrthoDB" id="127573at2"/>